<evidence type="ECO:0000313" key="1">
    <source>
        <dbReference type="EnsemblProtists" id="EOD30523"/>
    </source>
</evidence>
<sequence length="94" mass="10264">MVYLCQCVQVPCPVVWRRHPSVGILEGVVLPSFSGCFWTLELILICGGRPLPTVHMGYGQRPPPGMPPGYGLTSNGCYHGPPARLPVPTPQRLR</sequence>
<organism evidence="1 2">
    <name type="scientific">Emiliania huxleyi (strain CCMP1516)</name>
    <dbReference type="NCBI Taxonomy" id="280463"/>
    <lineage>
        <taxon>Eukaryota</taxon>
        <taxon>Haptista</taxon>
        <taxon>Haptophyta</taxon>
        <taxon>Prymnesiophyceae</taxon>
        <taxon>Isochrysidales</taxon>
        <taxon>Noelaerhabdaceae</taxon>
        <taxon>Emiliania</taxon>
    </lineage>
</organism>
<reference evidence="1" key="2">
    <citation type="submission" date="2024-10" db="UniProtKB">
        <authorList>
            <consortium name="EnsemblProtists"/>
        </authorList>
    </citation>
    <scope>IDENTIFICATION</scope>
</reference>
<dbReference type="EnsemblProtists" id="EOD30523">
    <property type="protein sequence ID" value="EOD30523"/>
    <property type="gene ID" value="EMIHUDRAFT_253699"/>
</dbReference>
<dbReference type="Proteomes" id="UP000013827">
    <property type="component" value="Unassembled WGS sequence"/>
</dbReference>
<dbReference type="PaxDb" id="2903-EOD30523"/>
<reference evidence="2" key="1">
    <citation type="journal article" date="2013" name="Nature">
        <title>Pan genome of the phytoplankton Emiliania underpins its global distribution.</title>
        <authorList>
            <person name="Read B.A."/>
            <person name="Kegel J."/>
            <person name="Klute M.J."/>
            <person name="Kuo A."/>
            <person name="Lefebvre S.C."/>
            <person name="Maumus F."/>
            <person name="Mayer C."/>
            <person name="Miller J."/>
            <person name="Monier A."/>
            <person name="Salamov A."/>
            <person name="Young J."/>
            <person name="Aguilar M."/>
            <person name="Claverie J.M."/>
            <person name="Frickenhaus S."/>
            <person name="Gonzalez K."/>
            <person name="Herman E.K."/>
            <person name="Lin Y.C."/>
            <person name="Napier J."/>
            <person name="Ogata H."/>
            <person name="Sarno A.F."/>
            <person name="Shmutz J."/>
            <person name="Schroeder D."/>
            <person name="de Vargas C."/>
            <person name="Verret F."/>
            <person name="von Dassow P."/>
            <person name="Valentin K."/>
            <person name="Van de Peer Y."/>
            <person name="Wheeler G."/>
            <person name="Dacks J.B."/>
            <person name="Delwiche C.F."/>
            <person name="Dyhrman S.T."/>
            <person name="Glockner G."/>
            <person name="John U."/>
            <person name="Richards T."/>
            <person name="Worden A.Z."/>
            <person name="Zhang X."/>
            <person name="Grigoriev I.V."/>
            <person name="Allen A.E."/>
            <person name="Bidle K."/>
            <person name="Borodovsky M."/>
            <person name="Bowler C."/>
            <person name="Brownlee C."/>
            <person name="Cock J.M."/>
            <person name="Elias M."/>
            <person name="Gladyshev V.N."/>
            <person name="Groth M."/>
            <person name="Guda C."/>
            <person name="Hadaegh A."/>
            <person name="Iglesias-Rodriguez M.D."/>
            <person name="Jenkins J."/>
            <person name="Jones B.M."/>
            <person name="Lawson T."/>
            <person name="Leese F."/>
            <person name="Lindquist E."/>
            <person name="Lobanov A."/>
            <person name="Lomsadze A."/>
            <person name="Malik S.B."/>
            <person name="Marsh M.E."/>
            <person name="Mackinder L."/>
            <person name="Mock T."/>
            <person name="Mueller-Roeber B."/>
            <person name="Pagarete A."/>
            <person name="Parker M."/>
            <person name="Probert I."/>
            <person name="Quesneville H."/>
            <person name="Raines C."/>
            <person name="Rensing S.A."/>
            <person name="Riano-Pachon D.M."/>
            <person name="Richier S."/>
            <person name="Rokitta S."/>
            <person name="Shiraiwa Y."/>
            <person name="Soanes D.M."/>
            <person name="van der Giezen M."/>
            <person name="Wahlund T.M."/>
            <person name="Williams B."/>
            <person name="Wilson W."/>
            <person name="Wolfe G."/>
            <person name="Wurch L.L."/>
        </authorList>
    </citation>
    <scope>NUCLEOTIDE SEQUENCE</scope>
</reference>
<name>A0A0D3K438_EMIH1</name>
<dbReference type="GeneID" id="17275799"/>
<dbReference type="AlphaFoldDB" id="A0A0D3K438"/>
<keyword evidence="2" id="KW-1185">Reference proteome</keyword>
<proteinExistence type="predicted"/>
<dbReference type="RefSeq" id="XP_005782952.1">
    <property type="nucleotide sequence ID" value="XM_005782895.1"/>
</dbReference>
<protein>
    <submittedName>
        <fullName evidence="1">Uncharacterized protein</fullName>
    </submittedName>
</protein>
<accession>A0A0D3K438</accession>
<evidence type="ECO:0000313" key="2">
    <source>
        <dbReference type="Proteomes" id="UP000013827"/>
    </source>
</evidence>
<dbReference type="KEGG" id="ehx:EMIHUDRAFT_253699"/>
<dbReference type="HOGENOM" id="CLU_2390655_0_0_1"/>